<evidence type="ECO:0000313" key="1">
    <source>
        <dbReference type="EMBL" id="MFC3074924.1"/>
    </source>
</evidence>
<comment type="caution">
    <text evidence="1">The sequence shown here is derived from an EMBL/GenBank/DDBJ whole genome shotgun (WGS) entry which is preliminary data.</text>
</comment>
<sequence>MDRHLEVTRMFNEMIEQGYIKPRPLTESTEDLRFPGELPYIPTIATYGTVDVPTVGKVGEHAELGYGS</sequence>
<name>A0ABV7DIY9_9HYPH</name>
<dbReference type="EMBL" id="JBHRSP010000029">
    <property type="protein sequence ID" value="MFC3074924.1"/>
    <property type="molecule type" value="Genomic_DNA"/>
</dbReference>
<proteinExistence type="predicted"/>
<gene>
    <name evidence="1" type="ORF">ACFOHH_17575</name>
</gene>
<keyword evidence="2" id="KW-1185">Reference proteome</keyword>
<evidence type="ECO:0000313" key="2">
    <source>
        <dbReference type="Proteomes" id="UP001595377"/>
    </source>
</evidence>
<organism evidence="1 2">
    <name type="scientific">Shinella pollutisoli</name>
    <dbReference type="NCBI Taxonomy" id="2250594"/>
    <lineage>
        <taxon>Bacteria</taxon>
        <taxon>Pseudomonadati</taxon>
        <taxon>Pseudomonadota</taxon>
        <taxon>Alphaproteobacteria</taxon>
        <taxon>Hyphomicrobiales</taxon>
        <taxon>Rhizobiaceae</taxon>
        <taxon>Shinella</taxon>
    </lineage>
</organism>
<dbReference type="Proteomes" id="UP001595377">
    <property type="component" value="Unassembled WGS sequence"/>
</dbReference>
<reference evidence="2" key="1">
    <citation type="journal article" date="2019" name="Int. J. Syst. Evol. Microbiol.">
        <title>The Global Catalogue of Microorganisms (GCM) 10K type strain sequencing project: providing services to taxonomists for standard genome sequencing and annotation.</title>
        <authorList>
            <consortium name="The Broad Institute Genomics Platform"/>
            <consortium name="The Broad Institute Genome Sequencing Center for Infectious Disease"/>
            <person name="Wu L."/>
            <person name="Ma J."/>
        </authorList>
    </citation>
    <scope>NUCLEOTIDE SEQUENCE [LARGE SCALE GENOMIC DNA]</scope>
    <source>
        <strain evidence="2">KCTC 52677</strain>
    </source>
</reference>
<dbReference type="RefSeq" id="WP_257315588.1">
    <property type="nucleotide sequence ID" value="NZ_JANFDG010000013.1"/>
</dbReference>
<protein>
    <submittedName>
        <fullName evidence="1">Uncharacterized protein</fullName>
    </submittedName>
</protein>
<accession>A0ABV7DIY9</accession>